<sequence>MLKLLPRAMRHSSNWAETMRPNSLVQIQNPAEFRNALTHIRMRLQSRGEQTKLRQFVLLDFKHAKESTSLGALPPSSLGQEPAGVNLYGDLPESELARNGPRLIEIPDNEAAIEAICAHAINDESASFILAGCTLDMLATHLQALREVMLPDGGAALFRFQDVHVTSALWPLLDTRRANRVLGPAMGWLVRDACGELICLEHPVGSTRQTTNKTFSIDRNMLAALNEALLPWTVAEQIDEIDSSLLHGLRACGRRTLVRERLARGRGQGLSQTDDLALYCALSLQLPDGFEKIEPFAKALAATRAGSRRFGEYLDKIPAEQWDVTDKLLNTL</sequence>
<protein>
    <submittedName>
        <fullName evidence="2">DUF4123 domain-containing protein</fullName>
    </submittedName>
</protein>
<evidence type="ECO:0000313" key="3">
    <source>
        <dbReference type="Proteomes" id="UP001548590"/>
    </source>
</evidence>
<accession>A0ABV2CRS7</accession>
<organism evidence="2 3">
    <name type="scientific">Uliginosibacterium paludis</name>
    <dbReference type="NCBI Taxonomy" id="1615952"/>
    <lineage>
        <taxon>Bacteria</taxon>
        <taxon>Pseudomonadati</taxon>
        <taxon>Pseudomonadota</taxon>
        <taxon>Betaproteobacteria</taxon>
        <taxon>Rhodocyclales</taxon>
        <taxon>Zoogloeaceae</taxon>
        <taxon>Uliginosibacterium</taxon>
    </lineage>
</organism>
<dbReference type="Proteomes" id="UP001548590">
    <property type="component" value="Unassembled WGS sequence"/>
</dbReference>
<name>A0ABV2CRS7_9RHOO</name>
<keyword evidence="3" id="KW-1185">Reference proteome</keyword>
<proteinExistence type="predicted"/>
<dbReference type="InterPro" id="IPR025391">
    <property type="entry name" value="DUF4123"/>
</dbReference>
<dbReference type="EMBL" id="JBEWLZ010000006">
    <property type="protein sequence ID" value="MET1490620.1"/>
    <property type="molecule type" value="Genomic_DNA"/>
</dbReference>
<dbReference type="RefSeq" id="WP_345927649.1">
    <property type="nucleotide sequence ID" value="NZ_JBDIVF010000004.1"/>
</dbReference>
<dbReference type="Pfam" id="PF13503">
    <property type="entry name" value="DUF4123"/>
    <property type="match status" value="1"/>
</dbReference>
<comment type="caution">
    <text evidence="2">The sequence shown here is derived from an EMBL/GenBank/DDBJ whole genome shotgun (WGS) entry which is preliminary data.</text>
</comment>
<gene>
    <name evidence="2" type="ORF">ABVT11_12355</name>
</gene>
<feature type="domain" description="DUF4123" evidence="1">
    <location>
        <begin position="79"/>
        <end position="177"/>
    </location>
</feature>
<reference evidence="2 3" key="1">
    <citation type="submission" date="2024-07" db="EMBL/GenBank/DDBJ databases">
        <title>Uliginosibacterium paludis KCTC:42655.</title>
        <authorList>
            <person name="Kim M.K."/>
        </authorList>
    </citation>
    <scope>NUCLEOTIDE SEQUENCE [LARGE SCALE GENOMIC DNA]</scope>
    <source>
        <strain evidence="2 3">KCTC 42655</strain>
    </source>
</reference>
<evidence type="ECO:0000313" key="2">
    <source>
        <dbReference type="EMBL" id="MET1490620.1"/>
    </source>
</evidence>
<evidence type="ECO:0000259" key="1">
    <source>
        <dbReference type="Pfam" id="PF13503"/>
    </source>
</evidence>